<dbReference type="eggNOG" id="COG2378">
    <property type="taxonomic scope" value="Bacteria"/>
</dbReference>
<dbReference type="OrthoDB" id="3268930at2"/>
<dbReference type="InterPro" id="IPR026881">
    <property type="entry name" value="WYL_dom"/>
</dbReference>
<dbReference type="STRING" id="1121877.FEAC_01730"/>
<reference evidence="3 4" key="1">
    <citation type="submission" date="2015-01" db="EMBL/GenBank/DDBJ databases">
        <title>Draft genome of the acidophilic iron oxidizer Ferrimicrobium acidiphilum strain T23.</title>
        <authorList>
            <person name="Poehlein A."/>
            <person name="Eisen S."/>
            <person name="Schloemann M."/>
            <person name="Johnson B.D."/>
            <person name="Daniel R."/>
            <person name="Muehling M."/>
        </authorList>
    </citation>
    <scope>NUCLEOTIDE SEQUENCE [LARGE SCALE GENOMIC DNA]</scope>
    <source>
        <strain evidence="3 4">T23</strain>
    </source>
</reference>
<evidence type="ECO:0000313" key="4">
    <source>
        <dbReference type="Proteomes" id="UP000032336"/>
    </source>
</evidence>
<gene>
    <name evidence="3" type="ORF">FEAC_01730</name>
</gene>
<dbReference type="Proteomes" id="UP000032336">
    <property type="component" value="Unassembled WGS sequence"/>
</dbReference>
<feature type="domain" description="PafC HTH" evidence="2">
    <location>
        <begin position="358"/>
        <end position="472"/>
    </location>
</feature>
<dbReference type="Pfam" id="PF19187">
    <property type="entry name" value="HTH_PafC"/>
    <property type="match status" value="1"/>
</dbReference>
<feature type="domain" description="WYL" evidence="1">
    <location>
        <begin position="160"/>
        <end position="213"/>
    </location>
</feature>
<dbReference type="EMBL" id="JXUW01000001">
    <property type="protein sequence ID" value="KJE78181.1"/>
    <property type="molecule type" value="Genomic_DNA"/>
</dbReference>
<dbReference type="InterPro" id="IPR051534">
    <property type="entry name" value="CBASS_pafABC_assoc_protein"/>
</dbReference>
<dbReference type="AlphaFoldDB" id="A0A0D8FYD0"/>
<proteinExistence type="predicted"/>
<name>A0A0D8FYD0_9ACTN</name>
<dbReference type="InterPro" id="IPR043839">
    <property type="entry name" value="PafC_HTH"/>
</dbReference>
<dbReference type="Pfam" id="PF13280">
    <property type="entry name" value="WYL"/>
    <property type="match status" value="2"/>
</dbReference>
<evidence type="ECO:0000259" key="2">
    <source>
        <dbReference type="Pfam" id="PF19187"/>
    </source>
</evidence>
<sequence>MDARGLISSLWKPRRNRKGWLRLAFDPLIRLVNLFELLSTTVEPLTQETITDLVPGFPESPLARARAFERAKASLREIGIPLRTVSLPGRSQVGYRIEVQDIQFELDLTRTEWAALEAALGCAVFVGQYGRHFETRLGLLYRQAAPIVWEMGELVHLHPDLGRAIAESRRLRFVYRGLERDIFPFGVLMRWGHAYLVADERGQQKSFRTDRMEPPFMVGQIDEYPRPADLRSALPEHPWLLEVDEKVEVTLVGSRAQLELLGARVAVETDGDPTVDGGSLTTGTVEVSNVGALISDLLMEAHPVVPIEPLAVRQRFMRQVEAVLHSLETDLRVGAPEVIDPIPLSPARSRKTRTLEDRFRAVQGLLSYLRVNGGSATIASLAEASGLVPTEVVELLESASLAGLPPYSPDVLLDVIVDEELDLVEVSIDSGLSRTQRIDVVEAMTVLATLEAVTSIMDGEVSELQSASEKLRLAIRQQLLRSGEVINSDNPPEVVALLRRAIAEPECVEFDYVDAEGRVSVRHVFAVSLFVLAGRWYLFGLSDGSGRHFRLDRMRQVRLLAFDSCQDESEIRKARRSLDRLDPLGLRSSGTPTRLQLRAEQLATLEALTMGVFDHDGDAFVVYSFREEWLERLLLALGPGTSGVFGAGLLAAVRARGESLLTLLTGLTGNLESGC</sequence>
<dbReference type="PANTHER" id="PTHR34580">
    <property type="match status" value="1"/>
</dbReference>
<keyword evidence="4" id="KW-1185">Reference proteome</keyword>
<feature type="domain" description="WYL" evidence="1">
    <location>
        <begin position="493"/>
        <end position="558"/>
    </location>
</feature>
<evidence type="ECO:0008006" key="5">
    <source>
        <dbReference type="Google" id="ProtNLM"/>
    </source>
</evidence>
<evidence type="ECO:0000259" key="1">
    <source>
        <dbReference type="Pfam" id="PF13280"/>
    </source>
</evidence>
<organism evidence="3 4">
    <name type="scientific">Ferrimicrobium acidiphilum DSM 19497</name>
    <dbReference type="NCBI Taxonomy" id="1121877"/>
    <lineage>
        <taxon>Bacteria</taxon>
        <taxon>Bacillati</taxon>
        <taxon>Actinomycetota</taxon>
        <taxon>Acidimicrobiia</taxon>
        <taxon>Acidimicrobiales</taxon>
        <taxon>Acidimicrobiaceae</taxon>
        <taxon>Ferrimicrobium</taxon>
    </lineage>
</organism>
<protein>
    <recommendedName>
        <fullName evidence="5">WYL domain-containing protein</fullName>
    </recommendedName>
</protein>
<dbReference type="PROSITE" id="PS52050">
    <property type="entry name" value="WYL"/>
    <property type="match status" value="2"/>
</dbReference>
<comment type="caution">
    <text evidence="3">The sequence shown here is derived from an EMBL/GenBank/DDBJ whole genome shotgun (WGS) entry which is preliminary data.</text>
</comment>
<dbReference type="PANTHER" id="PTHR34580:SF1">
    <property type="entry name" value="PROTEIN PAFC"/>
    <property type="match status" value="1"/>
</dbReference>
<accession>A0A0D8FYD0</accession>
<evidence type="ECO:0000313" key="3">
    <source>
        <dbReference type="EMBL" id="KJE78181.1"/>
    </source>
</evidence>